<accession>A0A922CNL1</accession>
<evidence type="ECO:0000256" key="7">
    <source>
        <dbReference type="ARBA" id="ARBA00023034"/>
    </source>
</evidence>
<evidence type="ECO:0000256" key="6">
    <source>
        <dbReference type="ARBA" id="ARBA00022927"/>
    </source>
</evidence>
<dbReference type="InterPro" id="IPR026739">
    <property type="entry name" value="AP_beta"/>
</dbReference>
<feature type="compositionally biased region" description="Low complexity" evidence="12">
    <location>
        <begin position="720"/>
        <end position="740"/>
    </location>
</feature>
<dbReference type="Gene3D" id="1.25.10.10">
    <property type="entry name" value="Leucine-rich Repeat Variant"/>
    <property type="match status" value="1"/>
</dbReference>
<feature type="region of interest" description="Disordered" evidence="12">
    <location>
        <begin position="632"/>
        <end position="780"/>
    </location>
</feature>
<evidence type="ECO:0000256" key="12">
    <source>
        <dbReference type="SAM" id="MobiDB-lite"/>
    </source>
</evidence>
<organism evidence="14 15">
    <name type="scientific">Manduca sexta</name>
    <name type="common">Tobacco hawkmoth</name>
    <name type="synonym">Tobacco hornworm</name>
    <dbReference type="NCBI Taxonomy" id="7130"/>
    <lineage>
        <taxon>Eukaryota</taxon>
        <taxon>Metazoa</taxon>
        <taxon>Ecdysozoa</taxon>
        <taxon>Arthropoda</taxon>
        <taxon>Hexapoda</taxon>
        <taxon>Insecta</taxon>
        <taxon>Pterygota</taxon>
        <taxon>Neoptera</taxon>
        <taxon>Endopterygota</taxon>
        <taxon>Lepidoptera</taxon>
        <taxon>Glossata</taxon>
        <taxon>Ditrysia</taxon>
        <taxon>Bombycoidea</taxon>
        <taxon>Sphingidae</taxon>
        <taxon>Sphinginae</taxon>
        <taxon>Sphingini</taxon>
        <taxon>Manduca</taxon>
    </lineage>
</organism>
<dbReference type="InterPro" id="IPR029390">
    <property type="entry name" value="AP3B_C"/>
</dbReference>
<dbReference type="EMBL" id="JH668417">
    <property type="protein sequence ID" value="KAG6452060.1"/>
    <property type="molecule type" value="Genomic_DNA"/>
</dbReference>
<keyword evidence="7" id="KW-0333">Golgi apparatus</keyword>
<proteinExistence type="inferred from homology"/>
<dbReference type="InterPro" id="IPR026740">
    <property type="entry name" value="AP3_beta"/>
</dbReference>
<dbReference type="InterPro" id="IPR056314">
    <property type="entry name" value="AP3B1/2_C"/>
</dbReference>
<dbReference type="GO" id="GO:0030123">
    <property type="term" value="C:AP-3 adaptor complex"/>
    <property type="evidence" value="ECO:0007669"/>
    <property type="project" value="UniProtKB-UniRule"/>
</dbReference>
<evidence type="ECO:0000256" key="2">
    <source>
        <dbReference type="ARBA" id="ARBA00004555"/>
    </source>
</evidence>
<name>A0A922CNL1_MANSE</name>
<dbReference type="GO" id="GO:0006886">
    <property type="term" value="P:intracellular protein transport"/>
    <property type="evidence" value="ECO:0007669"/>
    <property type="project" value="InterPro"/>
</dbReference>
<comment type="subcellular location">
    <subcellularLocation>
        <location evidence="1">Cytoplasmic vesicle</location>
        <location evidence="1">Clathrin-coated vesicle membrane</location>
        <topology evidence="1">Peripheral membrane protein</topology>
        <orientation evidence="1">Cytoplasmic side</orientation>
    </subcellularLocation>
    <subcellularLocation>
        <location evidence="2">Golgi apparatus</location>
    </subcellularLocation>
</comment>
<keyword evidence="8 11" id="KW-0472">Membrane</keyword>
<feature type="compositionally biased region" description="Basic and acidic residues" evidence="12">
    <location>
        <begin position="645"/>
        <end position="669"/>
    </location>
</feature>
<evidence type="ECO:0000313" key="14">
    <source>
        <dbReference type="EMBL" id="KAG6452058.1"/>
    </source>
</evidence>
<evidence type="ECO:0000256" key="8">
    <source>
        <dbReference type="ARBA" id="ARBA00023136"/>
    </source>
</evidence>
<dbReference type="GO" id="GO:0030665">
    <property type="term" value="C:clathrin-coated vesicle membrane"/>
    <property type="evidence" value="ECO:0007669"/>
    <property type="project" value="UniProtKB-SubCell"/>
</dbReference>
<dbReference type="SMART" id="SM01355">
    <property type="entry name" value="AP3B1_C"/>
    <property type="match status" value="1"/>
</dbReference>
<evidence type="ECO:0000256" key="1">
    <source>
        <dbReference type="ARBA" id="ARBA00004145"/>
    </source>
</evidence>
<comment type="function">
    <text evidence="10">Subunit of non-clathrin- and clathrin-associated adaptor protein complex 3 (AP-3) that plays a role in protein sorting in the late-Golgi/trans-Golgi network (TGN) and/or endosomes. The AP complexes mediate both the recruitment of clathrin to membranes and the recognition of sorting signals within the cytosolic tails of transmembrane cargo molecules. AP-3 appears to be involved in the sorting of a subset of transmembrane proteins targeted to lysosomes and lysosome-related organelles. In concert with the BLOC-1 complex, AP-3 is required to target cargos into vesicles assembled at cell bodies for delivery into neurites and nerve terminals.</text>
</comment>
<dbReference type="Pfam" id="PF14796">
    <property type="entry name" value="AP3B1_C"/>
    <property type="match status" value="1"/>
</dbReference>
<dbReference type="InterPro" id="IPR016024">
    <property type="entry name" value="ARM-type_fold"/>
</dbReference>
<dbReference type="GO" id="GO:0005794">
    <property type="term" value="C:Golgi apparatus"/>
    <property type="evidence" value="ECO:0007669"/>
    <property type="project" value="UniProtKB-SubCell"/>
</dbReference>
<feature type="domain" description="AP-3 complex subunit beta C-terminal" evidence="13">
    <location>
        <begin position="780"/>
        <end position="925"/>
    </location>
</feature>
<feature type="compositionally biased region" description="Basic and acidic residues" evidence="12">
    <location>
        <begin position="758"/>
        <end position="780"/>
    </location>
</feature>
<dbReference type="PIRSF" id="PIRSF037096">
    <property type="entry name" value="AP3_complex_beta"/>
    <property type="match status" value="1"/>
</dbReference>
<evidence type="ECO:0000259" key="13">
    <source>
        <dbReference type="SMART" id="SM01355"/>
    </source>
</evidence>
<evidence type="ECO:0000256" key="11">
    <source>
        <dbReference type="PIRNR" id="PIRNR037096"/>
    </source>
</evidence>
<dbReference type="AlphaFoldDB" id="A0A922CNL1"/>
<comment type="similarity">
    <text evidence="3 11">Belongs to the adaptor complexes large subunit family.</text>
</comment>
<feature type="region of interest" description="Disordered" evidence="12">
    <location>
        <begin position="254"/>
        <end position="289"/>
    </location>
</feature>
<evidence type="ECO:0000313" key="15">
    <source>
        <dbReference type="Proteomes" id="UP000791440"/>
    </source>
</evidence>
<dbReference type="Pfam" id="PF01602">
    <property type="entry name" value="Adaptin_N"/>
    <property type="match status" value="1"/>
</dbReference>
<comment type="caution">
    <text evidence="14">The sequence shown here is derived from an EMBL/GenBank/DDBJ whole genome shotgun (WGS) entry which is preliminary data.</text>
</comment>
<feature type="compositionally biased region" description="Gly residues" evidence="12">
    <location>
        <begin position="275"/>
        <end position="286"/>
    </location>
</feature>
<evidence type="ECO:0000256" key="5">
    <source>
        <dbReference type="ARBA" id="ARBA00022553"/>
    </source>
</evidence>
<reference evidence="14" key="1">
    <citation type="journal article" date="2016" name="Insect Biochem. Mol. Biol.">
        <title>Multifaceted biological insights from a draft genome sequence of the tobacco hornworm moth, Manduca sexta.</title>
        <authorList>
            <person name="Kanost M.R."/>
            <person name="Arrese E.L."/>
            <person name="Cao X."/>
            <person name="Chen Y.R."/>
            <person name="Chellapilla S."/>
            <person name="Goldsmith M.R."/>
            <person name="Grosse-Wilde E."/>
            <person name="Heckel D.G."/>
            <person name="Herndon N."/>
            <person name="Jiang H."/>
            <person name="Papanicolaou A."/>
            <person name="Qu J."/>
            <person name="Soulages J.L."/>
            <person name="Vogel H."/>
            <person name="Walters J."/>
            <person name="Waterhouse R.M."/>
            <person name="Ahn S.J."/>
            <person name="Almeida F.C."/>
            <person name="An C."/>
            <person name="Aqrawi P."/>
            <person name="Bretschneider A."/>
            <person name="Bryant W.B."/>
            <person name="Bucks S."/>
            <person name="Chao H."/>
            <person name="Chevignon G."/>
            <person name="Christen J.M."/>
            <person name="Clarke D.F."/>
            <person name="Dittmer N.T."/>
            <person name="Ferguson L.C.F."/>
            <person name="Garavelou S."/>
            <person name="Gordon K.H.J."/>
            <person name="Gunaratna R.T."/>
            <person name="Han Y."/>
            <person name="Hauser F."/>
            <person name="He Y."/>
            <person name="Heidel-Fischer H."/>
            <person name="Hirsh A."/>
            <person name="Hu Y."/>
            <person name="Jiang H."/>
            <person name="Kalra D."/>
            <person name="Klinner C."/>
            <person name="Konig C."/>
            <person name="Kovar C."/>
            <person name="Kroll A.R."/>
            <person name="Kuwar S.S."/>
            <person name="Lee S.L."/>
            <person name="Lehman R."/>
            <person name="Li K."/>
            <person name="Li Z."/>
            <person name="Liang H."/>
            <person name="Lovelace S."/>
            <person name="Lu Z."/>
            <person name="Mansfield J.H."/>
            <person name="McCulloch K.J."/>
            <person name="Mathew T."/>
            <person name="Morton B."/>
            <person name="Muzny D.M."/>
            <person name="Neunemann D."/>
            <person name="Ongeri F."/>
            <person name="Pauchet Y."/>
            <person name="Pu L.L."/>
            <person name="Pyrousis I."/>
            <person name="Rao X.J."/>
            <person name="Redding A."/>
            <person name="Roesel C."/>
            <person name="Sanchez-Gracia A."/>
            <person name="Schaack S."/>
            <person name="Shukla A."/>
            <person name="Tetreau G."/>
            <person name="Wang Y."/>
            <person name="Xiong G.H."/>
            <person name="Traut W."/>
            <person name="Walsh T.K."/>
            <person name="Worley K.C."/>
            <person name="Wu D."/>
            <person name="Wu W."/>
            <person name="Wu Y.Q."/>
            <person name="Zhang X."/>
            <person name="Zou Z."/>
            <person name="Zucker H."/>
            <person name="Briscoe A.D."/>
            <person name="Burmester T."/>
            <person name="Clem R.J."/>
            <person name="Feyereisen R."/>
            <person name="Grimmelikhuijzen C.J.P."/>
            <person name="Hamodrakas S.J."/>
            <person name="Hansson B.S."/>
            <person name="Huguet E."/>
            <person name="Jermiin L.S."/>
            <person name="Lan Q."/>
            <person name="Lehman H.K."/>
            <person name="Lorenzen M."/>
            <person name="Merzendorfer H."/>
            <person name="Michalopoulos I."/>
            <person name="Morton D.B."/>
            <person name="Muthukrishnan S."/>
            <person name="Oakeshott J.G."/>
            <person name="Palmer W."/>
            <person name="Park Y."/>
            <person name="Passarelli A.L."/>
            <person name="Rozas J."/>
            <person name="Schwartz L.M."/>
            <person name="Smith W."/>
            <person name="Southgate A."/>
            <person name="Vilcinskas A."/>
            <person name="Vogt R."/>
            <person name="Wang P."/>
            <person name="Werren J."/>
            <person name="Yu X.Q."/>
            <person name="Zhou J.J."/>
            <person name="Brown S.J."/>
            <person name="Scherer S.E."/>
            <person name="Richards S."/>
            <person name="Blissard G.W."/>
        </authorList>
    </citation>
    <scope>NUCLEOTIDE SEQUENCE</scope>
</reference>
<keyword evidence="6 11" id="KW-0653">Protein transport</keyword>
<dbReference type="SUPFAM" id="SSF48371">
    <property type="entry name" value="ARM repeat"/>
    <property type="match status" value="1"/>
</dbReference>
<keyword evidence="15" id="KW-1185">Reference proteome</keyword>
<dbReference type="EMBL" id="JH668417">
    <property type="protein sequence ID" value="KAG6452058.1"/>
    <property type="molecule type" value="Genomic_DNA"/>
</dbReference>
<evidence type="ECO:0000256" key="10">
    <source>
        <dbReference type="ARBA" id="ARBA00023570"/>
    </source>
</evidence>
<feature type="compositionally biased region" description="Basic and acidic residues" evidence="12">
    <location>
        <begin position="702"/>
        <end position="711"/>
    </location>
</feature>
<evidence type="ECO:0000256" key="9">
    <source>
        <dbReference type="ARBA" id="ARBA00023329"/>
    </source>
</evidence>
<gene>
    <name evidence="14" type="ORF">O3G_MSEX007443</name>
</gene>
<reference evidence="14" key="2">
    <citation type="submission" date="2020-12" db="EMBL/GenBank/DDBJ databases">
        <authorList>
            <person name="Kanost M."/>
        </authorList>
    </citation>
    <scope>NUCLEOTIDE SEQUENCE</scope>
</reference>
<sequence length="1056" mass="113761">MSNTTSYNNDKVVTGEVEYAASDPASGAFFQPDYKKNDDLKLMLDGSKDTLKLEAMKRIIGMIAKGRDASDLFPAVVKNVVSKNIEVKKLVYVYLVRYAEEQQDLALLSISTFQRALKDPNQLIRASALRVLSSIRVPMIVPIVMLAIRDSASDMSPYVRKTAAHAIPKLYSLDPDQKEELVSILDKLLSDKAPLVVGSAAMAFTEVCGDRMSLIHRSYRKLCSLLADVDEWGQLALLNVLTVYAKTCFPDPNSETYSSDSDTDKPFYESEDSSGGRGGGGRGGGSTPSLDPDHRLLLRAAKPLLQSRNSGVVMAVAQLFYHCGPVQELPPVAKAMVRLLRAPIEVQSVVLNSIASLTVTKRSLFEPFLKSFFVRNSDPTHIKLLKLEILTNLATEASAGVVLREFQTYVGSSDRAFAAATIHAIGRLAVNTPHETETCLNGLLHLLSSKDEWVVCEAVVVVKRVVGGGAASARAAVARAAKLLRADRLATQARAAAVWLVAEHGAAHPRAAAILAHMAMHFADQEELVKLQVVSLAVKLSVTQPATLPVCRYVLSLARYDVSYDVRDRARLLRRFVEPAPGKQLPAYAAQIFCPDKPKPTVESSFKERGQYTVGTLSQYLGLTAAGYRALPPAPRTPAAAHLRTPPDEHAPDAHAERGRADQTKDKSFYSEPESSGSGSSSSSSSGSSSSGESSEGEESPDEKKKEEKPVAETNNYSRSSHSGTSDSESDSASSSSSATESDEGSDESAEETPPKNSADKKVINEKSKPKQEVQQKKNEKSNLELLLELDEVASTLPTMTPTCGGFLSPPAAPPSVGIGDVDSITPVGPSLCPGVSAELFPRVVSGGLAATRRWSRAPHLYSHRMCAIEITFTNHSAQDVQHIRVNKKTLTGSRAIHDFSPVPGLAPGASASATLGVDFADSIQPIEFTIISSLGEVSVSVTPPVGELMRAVTMSETRWDLEHKKLRGMTECDKKATKLDDEQTICKRVFETANVAAITATGDFLRFAGRMMSSQDLVLISVKIESECSRVVANCSNMAIASLLANEVAQAFARS</sequence>
<dbReference type="InterPro" id="IPR011989">
    <property type="entry name" value="ARM-like"/>
</dbReference>
<dbReference type="InterPro" id="IPR002553">
    <property type="entry name" value="Clathrin/coatomer_adapt-like_N"/>
</dbReference>
<dbReference type="Pfam" id="PF24080">
    <property type="entry name" value="AP3B1_C_2"/>
    <property type="match status" value="1"/>
</dbReference>
<dbReference type="Proteomes" id="UP000791440">
    <property type="component" value="Unassembled WGS sequence"/>
</dbReference>
<feature type="compositionally biased region" description="Low complexity" evidence="12">
    <location>
        <begin position="671"/>
        <end position="694"/>
    </location>
</feature>
<keyword evidence="9" id="KW-0968">Cytoplasmic vesicle</keyword>
<evidence type="ECO:0000256" key="3">
    <source>
        <dbReference type="ARBA" id="ARBA00006613"/>
    </source>
</evidence>
<dbReference type="GO" id="GO:0016192">
    <property type="term" value="P:vesicle-mediated transport"/>
    <property type="evidence" value="ECO:0007669"/>
    <property type="project" value="InterPro"/>
</dbReference>
<keyword evidence="4 11" id="KW-0813">Transport</keyword>
<evidence type="ECO:0000256" key="4">
    <source>
        <dbReference type="ARBA" id="ARBA00022448"/>
    </source>
</evidence>
<feature type="compositionally biased region" description="Acidic residues" evidence="12">
    <location>
        <begin position="741"/>
        <end position="751"/>
    </location>
</feature>
<keyword evidence="5" id="KW-0597">Phosphoprotein</keyword>
<protein>
    <recommendedName>
        <fullName evidence="11">AP-3 complex subunit beta</fullName>
    </recommendedName>
</protein>
<dbReference type="PANTHER" id="PTHR11134">
    <property type="entry name" value="ADAPTOR COMPLEX SUBUNIT BETA FAMILY MEMBER"/>
    <property type="match status" value="1"/>
</dbReference>